<dbReference type="AlphaFoldDB" id="A0A830GTW7"/>
<sequence>MGSIRVSLNDAGNINLEKARELAAAVKPLVSRQDTYMDQRFYPGADIDVDLQIMYFMAMVSIDHRLTVPGFQYETEINGVQYRGADLLWLRGRLLLEKDPSAFFPSRLASASPQWVREWLGDAWDYGVRAFLLRDVGSKIQFLYDGSPSSLLKKSGGHLINGGRGFVELLKSFTAFTDPVEKKAMLLAKFLHGRGLIKFVDVHNEEVAVDNHLSRLAIRLGLIEPSREYMKMIEHAVPFTPQQDVFLRMLIRYGWKLVSMLSDVEPFALDDFLWSFGRTTCIADNPKCNDCPLRNSCSLKELHPREHVFNATYWY</sequence>
<comment type="cofactor">
    <cofactor evidence="1">
        <name>[4Fe-4S] cluster</name>
        <dbReference type="ChEBI" id="CHEBI:49883"/>
    </cofactor>
</comment>
<evidence type="ECO:0000256" key="1">
    <source>
        <dbReference type="ARBA" id="ARBA00001966"/>
    </source>
</evidence>
<name>A0A830GTW7_9CREN</name>
<organism evidence="10 11">
    <name type="scientific">Thermocladium modestius</name>
    <dbReference type="NCBI Taxonomy" id="62609"/>
    <lineage>
        <taxon>Archaea</taxon>
        <taxon>Thermoproteota</taxon>
        <taxon>Thermoprotei</taxon>
        <taxon>Thermoproteales</taxon>
        <taxon>Thermoproteaceae</taxon>
        <taxon>Thermocladium</taxon>
    </lineage>
</organism>
<keyword evidence="9" id="KW-0326">Glycosidase</keyword>
<reference evidence="10" key="1">
    <citation type="journal article" date="2014" name="Int. J. Syst. Evol. Microbiol.">
        <title>Complete genome sequence of Corynebacterium casei LMG S-19264T (=DSM 44701T), isolated from a smear-ripened cheese.</title>
        <authorList>
            <consortium name="US DOE Joint Genome Institute (JGI-PGF)"/>
            <person name="Walter F."/>
            <person name="Albersmeier A."/>
            <person name="Kalinowski J."/>
            <person name="Ruckert C."/>
        </authorList>
    </citation>
    <scope>NUCLEOTIDE SEQUENCE</scope>
    <source>
        <strain evidence="10">JCM 10088</strain>
    </source>
</reference>
<dbReference type="InterPro" id="IPR004035">
    <property type="entry name" value="Endouclease-III_FeS-bd_BS"/>
</dbReference>
<keyword evidence="5" id="KW-0378">Hydrolase</keyword>
<dbReference type="OrthoDB" id="84708at2157"/>
<dbReference type="GO" id="GO:0006281">
    <property type="term" value="P:DNA repair"/>
    <property type="evidence" value="ECO:0007669"/>
    <property type="project" value="UniProtKB-KW"/>
</dbReference>
<dbReference type="Gene3D" id="1.10.1670.10">
    <property type="entry name" value="Helix-hairpin-Helix base-excision DNA repair enzymes (C-terminal)"/>
    <property type="match status" value="1"/>
</dbReference>
<keyword evidence="7" id="KW-0411">Iron-sulfur</keyword>
<evidence type="ECO:0000313" key="10">
    <source>
        <dbReference type="EMBL" id="GGP21215.1"/>
    </source>
</evidence>
<evidence type="ECO:0000256" key="2">
    <source>
        <dbReference type="ARBA" id="ARBA00008343"/>
    </source>
</evidence>
<evidence type="ECO:0000256" key="8">
    <source>
        <dbReference type="ARBA" id="ARBA00023204"/>
    </source>
</evidence>
<dbReference type="RefSeq" id="WP_188596545.1">
    <property type="nucleotide sequence ID" value="NZ_BMNL01000003.1"/>
</dbReference>
<evidence type="ECO:0000256" key="3">
    <source>
        <dbReference type="ARBA" id="ARBA00022723"/>
    </source>
</evidence>
<dbReference type="EMBL" id="BMNL01000003">
    <property type="protein sequence ID" value="GGP21215.1"/>
    <property type="molecule type" value="Genomic_DNA"/>
</dbReference>
<dbReference type="InterPro" id="IPR023170">
    <property type="entry name" value="HhH_base_excis_C"/>
</dbReference>
<evidence type="ECO:0000256" key="7">
    <source>
        <dbReference type="ARBA" id="ARBA00023014"/>
    </source>
</evidence>
<keyword evidence="11" id="KW-1185">Reference proteome</keyword>
<comment type="caution">
    <text evidence="10">The sequence shown here is derived from an EMBL/GenBank/DDBJ whole genome shotgun (WGS) entry which is preliminary data.</text>
</comment>
<dbReference type="GO" id="GO:0016798">
    <property type="term" value="F:hydrolase activity, acting on glycosyl bonds"/>
    <property type="evidence" value="ECO:0007669"/>
    <property type="project" value="UniProtKB-KW"/>
</dbReference>
<evidence type="ECO:0000256" key="9">
    <source>
        <dbReference type="ARBA" id="ARBA00023295"/>
    </source>
</evidence>
<keyword evidence="8" id="KW-0234">DNA repair</keyword>
<dbReference type="Proteomes" id="UP000610960">
    <property type="component" value="Unassembled WGS sequence"/>
</dbReference>
<dbReference type="InterPro" id="IPR011257">
    <property type="entry name" value="DNA_glycosylase"/>
</dbReference>
<evidence type="ECO:0000313" key="11">
    <source>
        <dbReference type="Proteomes" id="UP000610960"/>
    </source>
</evidence>
<gene>
    <name evidence="10" type="ORF">GCM10007981_12120</name>
</gene>
<evidence type="ECO:0000256" key="6">
    <source>
        <dbReference type="ARBA" id="ARBA00023004"/>
    </source>
</evidence>
<keyword evidence="3" id="KW-0479">Metal-binding</keyword>
<dbReference type="PROSITE" id="PS00764">
    <property type="entry name" value="ENDONUCLEASE_III_1"/>
    <property type="match status" value="1"/>
</dbReference>
<dbReference type="SUPFAM" id="SSF48150">
    <property type="entry name" value="DNA-glycosylase"/>
    <property type="match status" value="1"/>
</dbReference>
<keyword evidence="4" id="KW-0227">DNA damage</keyword>
<dbReference type="GO" id="GO:0046872">
    <property type="term" value="F:metal ion binding"/>
    <property type="evidence" value="ECO:0007669"/>
    <property type="project" value="UniProtKB-KW"/>
</dbReference>
<evidence type="ECO:0000256" key="5">
    <source>
        <dbReference type="ARBA" id="ARBA00022801"/>
    </source>
</evidence>
<evidence type="ECO:0000256" key="4">
    <source>
        <dbReference type="ARBA" id="ARBA00022763"/>
    </source>
</evidence>
<reference evidence="10" key="2">
    <citation type="submission" date="2020-09" db="EMBL/GenBank/DDBJ databases">
        <authorList>
            <person name="Sun Q."/>
            <person name="Ohkuma M."/>
        </authorList>
    </citation>
    <scope>NUCLEOTIDE SEQUENCE</scope>
    <source>
        <strain evidence="10">JCM 10088</strain>
    </source>
</reference>
<accession>A0A830GTW7</accession>
<proteinExistence type="inferred from homology"/>
<keyword evidence="6" id="KW-0408">Iron</keyword>
<dbReference type="GO" id="GO:0051536">
    <property type="term" value="F:iron-sulfur cluster binding"/>
    <property type="evidence" value="ECO:0007669"/>
    <property type="project" value="UniProtKB-KW"/>
</dbReference>
<protein>
    <submittedName>
        <fullName evidence="10">Iron-sulfur cluster protein</fullName>
    </submittedName>
</protein>
<comment type="similarity">
    <text evidence="2">Belongs to the Nth/MutY family.</text>
</comment>